<sequence>MELISPLVLSSLVLLLCEASSPQSGHYSERYTSEGRDIRLFSSGEEDSSLYFTYSGGCNELEVRNLHYQEKLSELKMPWEMLRNKQTAIKDLNLRVCSGQMLAVIGSSGCGKTSLLDIITCRDEGGTKKLERYSSMAGPATLTSEANIAHVRQETAYYPI</sequence>
<organism evidence="3 4">
    <name type="scientific">Bagarius yarrelli</name>
    <name type="common">Goonch</name>
    <name type="synonym">Bagrus yarrelli</name>
    <dbReference type="NCBI Taxonomy" id="175774"/>
    <lineage>
        <taxon>Eukaryota</taxon>
        <taxon>Metazoa</taxon>
        <taxon>Chordata</taxon>
        <taxon>Craniata</taxon>
        <taxon>Vertebrata</taxon>
        <taxon>Euteleostomi</taxon>
        <taxon>Actinopterygii</taxon>
        <taxon>Neopterygii</taxon>
        <taxon>Teleostei</taxon>
        <taxon>Ostariophysi</taxon>
        <taxon>Siluriformes</taxon>
        <taxon>Sisoridae</taxon>
        <taxon>Sisorinae</taxon>
        <taxon>Bagarius</taxon>
    </lineage>
</organism>
<keyword evidence="3" id="KW-0067">ATP-binding</keyword>
<dbReference type="GO" id="GO:0016887">
    <property type="term" value="F:ATP hydrolysis activity"/>
    <property type="evidence" value="ECO:0007669"/>
    <property type="project" value="InterPro"/>
</dbReference>
<keyword evidence="3" id="KW-0547">Nucleotide-binding</keyword>
<dbReference type="GO" id="GO:0005524">
    <property type="term" value="F:ATP binding"/>
    <property type="evidence" value="ECO:0007669"/>
    <property type="project" value="UniProtKB-KW"/>
</dbReference>
<dbReference type="InterPro" id="IPR003439">
    <property type="entry name" value="ABC_transporter-like_ATP-bd"/>
</dbReference>
<protein>
    <submittedName>
        <fullName evidence="3">ATP-binding cassette sub-family G member 8</fullName>
    </submittedName>
</protein>
<dbReference type="InterPro" id="IPR027417">
    <property type="entry name" value="P-loop_NTPase"/>
</dbReference>
<dbReference type="AlphaFoldDB" id="A0A556TRD7"/>
<dbReference type="Pfam" id="PF00005">
    <property type="entry name" value="ABC_tran"/>
    <property type="match status" value="1"/>
</dbReference>
<dbReference type="SUPFAM" id="SSF52540">
    <property type="entry name" value="P-loop containing nucleoside triphosphate hydrolases"/>
    <property type="match status" value="1"/>
</dbReference>
<keyword evidence="4" id="KW-1185">Reference proteome</keyword>
<feature type="signal peptide" evidence="1">
    <location>
        <begin position="1"/>
        <end position="19"/>
    </location>
</feature>
<evidence type="ECO:0000313" key="4">
    <source>
        <dbReference type="Proteomes" id="UP000319801"/>
    </source>
</evidence>
<evidence type="ECO:0000256" key="1">
    <source>
        <dbReference type="SAM" id="SignalP"/>
    </source>
</evidence>
<proteinExistence type="predicted"/>
<feature type="domain" description="ABC transporter" evidence="2">
    <location>
        <begin position="90"/>
        <end position="154"/>
    </location>
</feature>
<name>A0A556TRD7_BAGYA</name>
<evidence type="ECO:0000313" key="3">
    <source>
        <dbReference type="EMBL" id="TSK42161.1"/>
    </source>
</evidence>
<dbReference type="EMBL" id="VCAZ01000012">
    <property type="protein sequence ID" value="TSK42161.1"/>
    <property type="molecule type" value="Genomic_DNA"/>
</dbReference>
<feature type="chain" id="PRO_5021912150" evidence="1">
    <location>
        <begin position="20"/>
        <end position="160"/>
    </location>
</feature>
<comment type="caution">
    <text evidence="3">The sequence shown here is derived from an EMBL/GenBank/DDBJ whole genome shotgun (WGS) entry which is preliminary data.</text>
</comment>
<dbReference type="Gene3D" id="3.40.50.300">
    <property type="entry name" value="P-loop containing nucleotide triphosphate hydrolases"/>
    <property type="match status" value="1"/>
</dbReference>
<gene>
    <name evidence="3" type="ORF">Baya_4629</name>
</gene>
<dbReference type="OrthoDB" id="66620at2759"/>
<dbReference type="Proteomes" id="UP000319801">
    <property type="component" value="Unassembled WGS sequence"/>
</dbReference>
<keyword evidence="1" id="KW-0732">Signal</keyword>
<reference evidence="3 4" key="1">
    <citation type="journal article" date="2019" name="Genome Biol. Evol.">
        <title>Whole-Genome Sequencing of the Giant Devil Catfish, Bagarius yarrelli.</title>
        <authorList>
            <person name="Jiang W."/>
            <person name="Lv Y."/>
            <person name="Cheng L."/>
            <person name="Yang K."/>
            <person name="Chao B."/>
            <person name="Wang X."/>
            <person name="Li Y."/>
            <person name="Pan X."/>
            <person name="You X."/>
            <person name="Zhang Y."/>
            <person name="Yang J."/>
            <person name="Li J."/>
            <person name="Zhang X."/>
            <person name="Liu S."/>
            <person name="Sun C."/>
            <person name="Yang J."/>
            <person name="Shi Q."/>
        </authorList>
    </citation>
    <scope>NUCLEOTIDE SEQUENCE [LARGE SCALE GENOMIC DNA]</scope>
    <source>
        <strain evidence="3">JWS20170419001</strain>
        <tissue evidence="3">Muscle</tissue>
    </source>
</reference>
<evidence type="ECO:0000259" key="2">
    <source>
        <dbReference type="Pfam" id="PF00005"/>
    </source>
</evidence>
<accession>A0A556TRD7</accession>